<comment type="caution">
    <text evidence="3">The sequence shown here is derived from an EMBL/GenBank/DDBJ whole genome shotgun (WGS) entry which is preliminary data.</text>
</comment>
<accession>A0A5N6N1J1</accession>
<evidence type="ECO:0000313" key="3">
    <source>
        <dbReference type="EMBL" id="KAD4179502.1"/>
    </source>
</evidence>
<dbReference type="GO" id="GO:0004190">
    <property type="term" value="F:aspartic-type endopeptidase activity"/>
    <property type="evidence" value="ECO:0007669"/>
    <property type="project" value="InterPro"/>
</dbReference>
<reference evidence="3 4" key="1">
    <citation type="submission" date="2019-05" db="EMBL/GenBank/DDBJ databases">
        <title>Mikania micrantha, genome provides insights into the molecular mechanism of rapid growth.</title>
        <authorList>
            <person name="Liu B."/>
        </authorList>
    </citation>
    <scope>NUCLEOTIDE SEQUENCE [LARGE SCALE GENOMIC DNA]</scope>
    <source>
        <strain evidence="3">NLD-2019</strain>
        <tissue evidence="3">Leaf</tissue>
    </source>
</reference>
<feature type="domain" description="Retrotransposon gag" evidence="1">
    <location>
        <begin position="129"/>
        <end position="217"/>
    </location>
</feature>
<feature type="domain" description="Tf2-1-like SH3-like" evidence="2">
    <location>
        <begin position="608"/>
        <end position="672"/>
    </location>
</feature>
<dbReference type="InterPro" id="IPR056924">
    <property type="entry name" value="SH3_Tf2-1"/>
</dbReference>
<protein>
    <submittedName>
        <fullName evidence="3">Uncharacterized protein</fullName>
    </submittedName>
</protein>
<dbReference type="Proteomes" id="UP000326396">
    <property type="component" value="Linkage Group LG4"/>
</dbReference>
<dbReference type="Pfam" id="PF24626">
    <property type="entry name" value="SH3_Tf2-1"/>
    <property type="match status" value="1"/>
</dbReference>
<dbReference type="InterPro" id="IPR021109">
    <property type="entry name" value="Peptidase_aspartic_dom_sf"/>
</dbReference>
<dbReference type="PANTHER" id="PTHR15503:SF22">
    <property type="entry name" value="TRANSPOSON TY3-I GAG POLYPROTEIN"/>
    <property type="match status" value="1"/>
</dbReference>
<dbReference type="PANTHER" id="PTHR15503">
    <property type="entry name" value="LDOC1 RELATED"/>
    <property type="match status" value="1"/>
</dbReference>
<evidence type="ECO:0000313" key="4">
    <source>
        <dbReference type="Proteomes" id="UP000326396"/>
    </source>
</evidence>
<name>A0A5N6N1J1_9ASTR</name>
<dbReference type="SUPFAM" id="SSF54160">
    <property type="entry name" value="Chromo domain-like"/>
    <property type="match status" value="1"/>
</dbReference>
<organism evidence="3 4">
    <name type="scientific">Mikania micrantha</name>
    <name type="common">bitter vine</name>
    <dbReference type="NCBI Taxonomy" id="192012"/>
    <lineage>
        <taxon>Eukaryota</taxon>
        <taxon>Viridiplantae</taxon>
        <taxon>Streptophyta</taxon>
        <taxon>Embryophyta</taxon>
        <taxon>Tracheophyta</taxon>
        <taxon>Spermatophyta</taxon>
        <taxon>Magnoliopsida</taxon>
        <taxon>eudicotyledons</taxon>
        <taxon>Gunneridae</taxon>
        <taxon>Pentapetalae</taxon>
        <taxon>asterids</taxon>
        <taxon>campanulids</taxon>
        <taxon>Asterales</taxon>
        <taxon>Asteraceae</taxon>
        <taxon>Asteroideae</taxon>
        <taxon>Heliantheae alliance</taxon>
        <taxon>Eupatorieae</taxon>
        <taxon>Mikania</taxon>
    </lineage>
</organism>
<gene>
    <name evidence="3" type="ORF">E3N88_28093</name>
</gene>
<dbReference type="SUPFAM" id="SSF50630">
    <property type="entry name" value="Acid proteases"/>
    <property type="match status" value="1"/>
</dbReference>
<dbReference type="PROSITE" id="PS00141">
    <property type="entry name" value="ASP_PROTEASE"/>
    <property type="match status" value="1"/>
</dbReference>
<dbReference type="InterPro" id="IPR001969">
    <property type="entry name" value="Aspartic_peptidase_AS"/>
</dbReference>
<dbReference type="Gene3D" id="2.40.70.10">
    <property type="entry name" value="Acid Proteases"/>
    <property type="match status" value="1"/>
</dbReference>
<dbReference type="CDD" id="cd00303">
    <property type="entry name" value="retropepsin_like"/>
    <property type="match status" value="1"/>
</dbReference>
<dbReference type="GO" id="GO:0006508">
    <property type="term" value="P:proteolysis"/>
    <property type="evidence" value="ECO:0007669"/>
    <property type="project" value="InterPro"/>
</dbReference>
<dbReference type="AlphaFoldDB" id="A0A5N6N1J1"/>
<dbReference type="InterPro" id="IPR032567">
    <property type="entry name" value="RTL1-rel"/>
</dbReference>
<dbReference type="Pfam" id="PF03732">
    <property type="entry name" value="Retrotrans_gag"/>
    <property type="match status" value="1"/>
</dbReference>
<dbReference type="Pfam" id="PF08284">
    <property type="entry name" value="RVP_2"/>
    <property type="match status" value="1"/>
</dbReference>
<dbReference type="OrthoDB" id="1432211at2759"/>
<sequence length="748" mass="83645">METRTNSRLDAQDVQIKQLQNDVLDIKASLQILEDDRAESVEFRKVVLAWMKHQEKQHTDGSSGSGFSGNFFSNSGLKQGLDDSSTGVPWAVKKVKLPEFTGFDPQGWITKANLYFDINNTNDPLRLRLAQLSMVGVAQHWFTILTQVRDSLSWTEFQSELLQRFSGLEIQNPYEQLANIQQSDSIHDYIDDFEYLLSLVPRLPETQALGYFVAGLKADVKKWVRLHRPQSRLDAMYLAKDVEQMLRPNSGNVPISRFRYLNRFGPYSGDGLTSLGSVEPNSELHSKPVAKSFLSSTESSRLGFSSKSASSASVEGTPMFHKDRGVRSLSRTEWEERRKKGLCFRCGLQYSPTHKCAEGTLRVLLLGEDEYDTVEGTQLLLEDTSTTENVVDTAGTCLAMELHGEIADSGGAKTLRFEGSLNDIPVSLLVDSGASHNFISRRLVLALGLTSVEFSGIRIKLGDSHIVFVTQRCLNISVKIGTYSFFLNALVFDMGSLDLILGMEWLKSLGVVVHDWQQASMTFIHQGMEIQLKGLATGQSSPAALQQWLVLDELVPSFSSIAALSDEVRCPSPVLPLDHHTALHLAIAQNSMKVQADKKRRDVTFAVGEWVYVKLKPYRQMSVANRIHQKLAAKFFGLFQIIAKIGLVVYKLQLPASSKIHSVFHVSLLKKVVQGTVEAILPPEFELEAADIPLPIAIIATRFIHDGSTSVEQWLVQWHNQSREEDTWEDAEWVRGQFPDLSLGEMLT</sequence>
<dbReference type="InterPro" id="IPR005162">
    <property type="entry name" value="Retrotrans_gag_dom"/>
</dbReference>
<evidence type="ECO:0000259" key="1">
    <source>
        <dbReference type="Pfam" id="PF03732"/>
    </source>
</evidence>
<dbReference type="InterPro" id="IPR016197">
    <property type="entry name" value="Chromo-like_dom_sf"/>
</dbReference>
<keyword evidence="4" id="KW-1185">Reference proteome</keyword>
<proteinExistence type="predicted"/>
<evidence type="ECO:0000259" key="2">
    <source>
        <dbReference type="Pfam" id="PF24626"/>
    </source>
</evidence>
<dbReference type="EMBL" id="SZYD01000014">
    <property type="protein sequence ID" value="KAD4179502.1"/>
    <property type="molecule type" value="Genomic_DNA"/>
</dbReference>